<dbReference type="InterPro" id="IPR007110">
    <property type="entry name" value="Ig-like_dom"/>
</dbReference>
<accession>A0A1I8PKZ4</accession>
<dbReference type="PANTHER" id="PTHR23279">
    <property type="entry name" value="DEFECTIVE PROBOSCIS EXTENSION RESPONSE DPR -RELATED"/>
    <property type="match status" value="1"/>
</dbReference>
<dbReference type="InterPro" id="IPR003598">
    <property type="entry name" value="Ig_sub2"/>
</dbReference>
<dbReference type="InterPro" id="IPR036179">
    <property type="entry name" value="Ig-like_dom_sf"/>
</dbReference>
<dbReference type="InterPro" id="IPR037448">
    <property type="entry name" value="Zig-8"/>
</dbReference>
<keyword evidence="4" id="KW-1185">Reference proteome</keyword>
<dbReference type="EnsemblMetazoa" id="SCAU009022-RA">
    <property type="protein sequence ID" value="SCAU009022-PA"/>
    <property type="gene ID" value="SCAU009022"/>
</dbReference>
<dbReference type="Proteomes" id="UP000095300">
    <property type="component" value="Unassembled WGS sequence"/>
</dbReference>
<dbReference type="STRING" id="35570.A0A1I8PKZ4"/>
<dbReference type="InterPro" id="IPR013783">
    <property type="entry name" value="Ig-like_fold"/>
</dbReference>
<dbReference type="OrthoDB" id="190835at2759"/>
<organism evidence="3 4">
    <name type="scientific">Stomoxys calcitrans</name>
    <name type="common">Stable fly</name>
    <name type="synonym">Conops calcitrans</name>
    <dbReference type="NCBI Taxonomy" id="35570"/>
    <lineage>
        <taxon>Eukaryota</taxon>
        <taxon>Metazoa</taxon>
        <taxon>Ecdysozoa</taxon>
        <taxon>Arthropoda</taxon>
        <taxon>Hexapoda</taxon>
        <taxon>Insecta</taxon>
        <taxon>Pterygota</taxon>
        <taxon>Neoptera</taxon>
        <taxon>Endopterygota</taxon>
        <taxon>Diptera</taxon>
        <taxon>Brachycera</taxon>
        <taxon>Muscomorpha</taxon>
        <taxon>Muscoidea</taxon>
        <taxon>Muscidae</taxon>
        <taxon>Stomoxys</taxon>
    </lineage>
</organism>
<feature type="region of interest" description="Disordered" evidence="1">
    <location>
        <begin position="23"/>
        <end position="51"/>
    </location>
</feature>
<feature type="domain" description="Ig-like" evidence="2">
    <location>
        <begin position="688"/>
        <end position="839"/>
    </location>
</feature>
<proteinExistence type="predicted"/>
<dbReference type="SMART" id="SM00406">
    <property type="entry name" value="IGv"/>
    <property type="match status" value="2"/>
</dbReference>
<feature type="compositionally biased region" description="Polar residues" evidence="1">
    <location>
        <begin position="418"/>
        <end position="436"/>
    </location>
</feature>
<dbReference type="GO" id="GO:0032589">
    <property type="term" value="C:neuron projection membrane"/>
    <property type="evidence" value="ECO:0007669"/>
    <property type="project" value="TreeGrafter"/>
</dbReference>
<feature type="compositionally biased region" description="Acidic residues" evidence="1">
    <location>
        <begin position="769"/>
        <end position="781"/>
    </location>
</feature>
<feature type="region of interest" description="Disordered" evidence="1">
    <location>
        <begin position="760"/>
        <end position="783"/>
    </location>
</feature>
<sequence length="862" mass="94603">MKLCPRIWKKTIENGDTCNNLNKTLPHFVKGQKPPRRRRKRRRCGNRHNSAADNNNIYVAKVSMATLTRTTATSSDCVARTTLRPCKSNTNCKRKQTIQGTFVKTMNKDKIKEICSNDNSTTTSNKNDNKCCAISRGEGIARCGKAGISRGNMANMTSSLLPRAQAAFVITSMAQHALPRAGTCIAGNGNCESVQLNLKQNKQYQLHQHRRGPKTQWAGEQMLVANKQCDKHNNPTAAESATDRLSGELTTATGTATCAPNTKPLSAIMEKRRISALPPTPGVPWQDHCQDSPQSPLTFSSYWSHKKRLQFHSSAAAVVVAAAKPPITATTTTAASFVYPTPRNKLFLGMLITLLVLNVCHNNVPMASAASVTLSKGSIPSFPEQRIILSSPAATTTTIRTLTTRPATSETSSSSSSFVTRQDQLQDQANLPQQSQRLPISANPLLLIPQNKTQPTLVEEDKSMAAPIEVLVNPRAMGHALMAAKQKRQQRGGHQLPQYLTSTQGTSFGQNATSLEATHRNSFKGTSLVGGRLTVPMDDSQMVHQQQPQQNYNRSNGGMSLGGSPTDDFNELVPFPKKSSMPVFDYGMPQNITARTGHMEAVLKCRVDRIGDKSVSWIRKRDLHILTVGKTTYTSDNRFLVTESKDSREWTLHVKSPQARDSGIYECQVNTEPKMSMAFQLNVIEISPDAQTIITGPSDLYVKVGSVITLTCLVSQPSIKDIGPIHWYRSEHLLTPLALNDDKAQRNYFVTPAALTSKTASSFDHASDDTDMYDNNVDDDEHMSQNVKDEITLDFRQRVAMEQKLCDTIKSKLRISNAQISDSGNYTCQPTTSSSASVTVHVINDENPAAMQKGGTDSGRNL</sequence>
<dbReference type="Pfam" id="PF07679">
    <property type="entry name" value="I-set"/>
    <property type="match status" value="1"/>
</dbReference>
<dbReference type="GO" id="GO:0050808">
    <property type="term" value="P:synapse organization"/>
    <property type="evidence" value="ECO:0007669"/>
    <property type="project" value="TreeGrafter"/>
</dbReference>
<name>A0A1I8PKZ4_STOCA</name>
<dbReference type="SMART" id="SM00408">
    <property type="entry name" value="IGc2"/>
    <property type="match status" value="2"/>
</dbReference>
<feature type="compositionally biased region" description="Basic residues" evidence="1">
    <location>
        <begin position="33"/>
        <end position="46"/>
    </location>
</feature>
<dbReference type="AlphaFoldDB" id="A0A1I8PKZ4"/>
<feature type="domain" description="Ig-like" evidence="2">
    <location>
        <begin position="576"/>
        <end position="678"/>
    </location>
</feature>
<feature type="compositionally biased region" description="Low complexity" evidence="1">
    <location>
        <begin position="403"/>
        <end position="417"/>
    </location>
</feature>
<evidence type="ECO:0000313" key="3">
    <source>
        <dbReference type="EnsemblMetazoa" id="SCAU009022-PA"/>
    </source>
</evidence>
<evidence type="ECO:0000313" key="4">
    <source>
        <dbReference type="Proteomes" id="UP000095300"/>
    </source>
</evidence>
<dbReference type="PANTHER" id="PTHR23279:SF4">
    <property type="entry name" value="DEFECTIVE PROBOSCIS EXTENSION RESPONSE 2, ISOFORM F-RELATED"/>
    <property type="match status" value="1"/>
</dbReference>
<dbReference type="KEGG" id="scac:106092265"/>
<dbReference type="InterPro" id="IPR013098">
    <property type="entry name" value="Ig_I-set"/>
</dbReference>
<reference evidence="3" key="1">
    <citation type="submission" date="2020-05" db="UniProtKB">
        <authorList>
            <consortium name="EnsemblMetazoa"/>
        </authorList>
    </citation>
    <scope>IDENTIFICATION</scope>
    <source>
        <strain evidence="3">USDA</strain>
    </source>
</reference>
<dbReference type="SMART" id="SM00409">
    <property type="entry name" value="IG"/>
    <property type="match status" value="2"/>
</dbReference>
<dbReference type="InterPro" id="IPR003599">
    <property type="entry name" value="Ig_sub"/>
</dbReference>
<gene>
    <name evidence="3" type="primary">106092265</name>
</gene>
<dbReference type="FunFam" id="2.60.40.10:FF:000129">
    <property type="entry name" value="CLUMA_CG018772, isoform A"/>
    <property type="match status" value="1"/>
</dbReference>
<protein>
    <recommendedName>
        <fullName evidence="2">Ig-like domain-containing protein</fullName>
    </recommendedName>
</protein>
<dbReference type="InterPro" id="IPR013106">
    <property type="entry name" value="Ig_V-set"/>
</dbReference>
<dbReference type="PROSITE" id="PS50835">
    <property type="entry name" value="IG_LIKE"/>
    <property type="match status" value="2"/>
</dbReference>
<feature type="region of interest" description="Disordered" evidence="1">
    <location>
        <begin position="403"/>
        <end position="436"/>
    </location>
</feature>
<dbReference type="Gene3D" id="2.60.40.10">
    <property type="entry name" value="Immunoglobulins"/>
    <property type="match status" value="2"/>
</dbReference>
<evidence type="ECO:0000259" key="2">
    <source>
        <dbReference type="PROSITE" id="PS50835"/>
    </source>
</evidence>
<dbReference type="SUPFAM" id="SSF48726">
    <property type="entry name" value="Immunoglobulin"/>
    <property type="match status" value="2"/>
</dbReference>
<dbReference type="VEuPathDB" id="VectorBase:SCAU009022"/>
<evidence type="ECO:0000256" key="1">
    <source>
        <dbReference type="SAM" id="MobiDB-lite"/>
    </source>
</evidence>